<dbReference type="PANTHER" id="PTHR33570:SF9">
    <property type="entry name" value="BLL4600 PROTEIN"/>
    <property type="match status" value="1"/>
</dbReference>
<name>A0ABY5ZCG0_9ACTN</name>
<dbReference type="EMBL" id="CP073721">
    <property type="protein sequence ID" value="UWZ39716.1"/>
    <property type="molecule type" value="Genomic_DNA"/>
</dbReference>
<dbReference type="RefSeq" id="WP_260729145.1">
    <property type="nucleotide sequence ID" value="NZ_BAAABS010000028.1"/>
</dbReference>
<evidence type="ECO:0000313" key="2">
    <source>
        <dbReference type="EMBL" id="UWZ39716.1"/>
    </source>
</evidence>
<dbReference type="InterPro" id="IPR052512">
    <property type="entry name" value="4CMD/NDH-1_regulator"/>
</dbReference>
<gene>
    <name evidence="2" type="ORF">Drose_16745</name>
</gene>
<reference evidence="2" key="1">
    <citation type="submission" date="2021-04" db="EMBL/GenBank/DDBJ databases">
        <title>Biosynthetic gene clusters of Dactylosporangioum roseum.</title>
        <authorList>
            <person name="Hartkoorn R.C."/>
            <person name="Beaudoing E."/>
            <person name="Hot D."/>
            <person name="Moureu S."/>
        </authorList>
    </citation>
    <scope>NUCLEOTIDE SEQUENCE</scope>
    <source>
        <strain evidence="2">NRRL B-16295</strain>
    </source>
</reference>
<dbReference type="Pfam" id="PF02627">
    <property type="entry name" value="CMD"/>
    <property type="match status" value="1"/>
</dbReference>
<dbReference type="InterPro" id="IPR029032">
    <property type="entry name" value="AhpD-like"/>
</dbReference>
<dbReference type="SUPFAM" id="SSF69118">
    <property type="entry name" value="AhpD-like"/>
    <property type="match status" value="1"/>
</dbReference>
<evidence type="ECO:0000259" key="1">
    <source>
        <dbReference type="Pfam" id="PF02627"/>
    </source>
</evidence>
<dbReference type="Gene3D" id="1.20.1290.10">
    <property type="entry name" value="AhpD-like"/>
    <property type="match status" value="1"/>
</dbReference>
<accession>A0ABY5ZCG0</accession>
<sequence>MDEEDTKLPGRQFRVELFGQDAVEHALLGATATLAPWITEMTDRALFEDIWQAEGLSTRDRSMVTVAALTAMGRTNELRAHLSAALRLGITKEQLVQVIGQLTFYAGLPAVHAGLAAARDVFEDEHGAD</sequence>
<keyword evidence="3" id="KW-1185">Reference proteome</keyword>
<dbReference type="InterPro" id="IPR003779">
    <property type="entry name" value="CMD-like"/>
</dbReference>
<feature type="domain" description="Carboxymuconolactone decarboxylase-like" evidence="1">
    <location>
        <begin position="40"/>
        <end position="120"/>
    </location>
</feature>
<organism evidence="2 3">
    <name type="scientific">Dactylosporangium roseum</name>
    <dbReference type="NCBI Taxonomy" id="47989"/>
    <lineage>
        <taxon>Bacteria</taxon>
        <taxon>Bacillati</taxon>
        <taxon>Actinomycetota</taxon>
        <taxon>Actinomycetes</taxon>
        <taxon>Micromonosporales</taxon>
        <taxon>Micromonosporaceae</taxon>
        <taxon>Dactylosporangium</taxon>
    </lineage>
</organism>
<dbReference type="Proteomes" id="UP001058271">
    <property type="component" value="Chromosome"/>
</dbReference>
<proteinExistence type="predicted"/>
<protein>
    <submittedName>
        <fullName evidence="2">Carboxymuconolactone decarboxylase family protein</fullName>
    </submittedName>
</protein>
<evidence type="ECO:0000313" key="3">
    <source>
        <dbReference type="Proteomes" id="UP001058271"/>
    </source>
</evidence>
<dbReference type="PANTHER" id="PTHR33570">
    <property type="entry name" value="4-CARBOXYMUCONOLACTONE DECARBOXYLASE FAMILY PROTEIN"/>
    <property type="match status" value="1"/>
</dbReference>